<comment type="caution">
    <text evidence="1">The sequence shown here is derived from an EMBL/GenBank/DDBJ whole genome shotgun (WGS) entry which is preliminary data.</text>
</comment>
<proteinExistence type="predicted"/>
<dbReference type="EMBL" id="QTSX02005182">
    <property type="protein sequence ID" value="KAJ9060478.1"/>
    <property type="molecule type" value="Genomic_DNA"/>
</dbReference>
<reference evidence="1" key="1">
    <citation type="submission" date="2022-04" db="EMBL/GenBank/DDBJ databases">
        <title>Genome of the entomopathogenic fungus Entomophthora muscae.</title>
        <authorList>
            <person name="Elya C."/>
            <person name="Lovett B.R."/>
            <person name="Lee E."/>
            <person name="Macias A.M."/>
            <person name="Hajek A.E."/>
            <person name="De Bivort B.L."/>
            <person name="Kasson M.T."/>
            <person name="De Fine Licht H.H."/>
            <person name="Stajich J.E."/>
        </authorList>
    </citation>
    <scope>NUCLEOTIDE SEQUENCE</scope>
    <source>
        <strain evidence="1">Berkeley</strain>
    </source>
</reference>
<evidence type="ECO:0000313" key="2">
    <source>
        <dbReference type="Proteomes" id="UP001165960"/>
    </source>
</evidence>
<name>A0ACC2SDV1_9FUNG</name>
<keyword evidence="2" id="KW-1185">Reference proteome</keyword>
<gene>
    <name evidence="1" type="primary">PSY2_3</name>
    <name evidence="1" type="ORF">DSO57_1030589</name>
</gene>
<dbReference type="Proteomes" id="UP001165960">
    <property type="component" value="Unassembled WGS sequence"/>
</dbReference>
<evidence type="ECO:0000313" key="1">
    <source>
        <dbReference type="EMBL" id="KAJ9060478.1"/>
    </source>
</evidence>
<protein>
    <submittedName>
        <fullName evidence="1">Platinum sensitivity protein</fullName>
    </submittedName>
</protein>
<accession>A0ACC2SDV1</accession>
<sequence>MATTRASDNFSTRVKIYVLKDQCWEDRGTGICYCRPIDEISSKLMFVVIAEGTESVILSSKISHHSIYQREQGTLLIWAESPEGPNICLSFQAEQGRDEAHQWIMEAQRRLTPPPSSPTEREPSPPVHASLPPLSPDNLGGIIRELENVLRNPYTRESFTSYLFEQNFFSQIENVYNQVSDPPHLLCLQDLYRIIKCLLSINDGRILEAVVRDDFILILAGILENDPDLPGMKLGYRKYLEDASRFRQVIEISSPEILRRIHESFRLSYLKETVLSRSLDESLGSRLAALIGRRNRDVINFMVTHNDYLGRVFNLLDDDETLVSKKRDAILFTQHLCSLAKGEPPALVATLFRILSQKGLLPIFRFASSDTDVKVRVIGIEIVSIVVDYDPSQVRAIINSHPQGQAFLNQLVEAFLAESSASVINQYADMLRSLLILHGSAVNPSFSNLAGADLTGNRRRDPDLDIFVGIFYERYMPRLISPVLLLSEDMLNPTLKLNKKQEASVLAVCELMITFLRAHVERCRFFLLGSDFLIKAGLLLHTPAGHVKLAVLRLYRAGLCSKDQLFHKFLIKKDLFKKVFELYLSTNNANNLINSACLELFDCVLKVDSPALVKYFKDTFNQELYDNRHIRIFEEFFRRTPDTAELSGDTIPLESPGCPRPRDGQADLEEERYFDADDDDEDEESASSGPSDPASPVLPPKRRRSVEEDDEDEAFLILASASKPLKRVPSFQTKHSPALSSPTPRPHHVIPKL</sequence>
<organism evidence="1 2">
    <name type="scientific">Entomophthora muscae</name>
    <dbReference type="NCBI Taxonomy" id="34485"/>
    <lineage>
        <taxon>Eukaryota</taxon>
        <taxon>Fungi</taxon>
        <taxon>Fungi incertae sedis</taxon>
        <taxon>Zoopagomycota</taxon>
        <taxon>Entomophthoromycotina</taxon>
        <taxon>Entomophthoromycetes</taxon>
        <taxon>Entomophthorales</taxon>
        <taxon>Entomophthoraceae</taxon>
        <taxon>Entomophthora</taxon>
    </lineage>
</organism>